<feature type="region of interest" description="Disordered" evidence="1">
    <location>
        <begin position="178"/>
        <end position="206"/>
    </location>
</feature>
<reference evidence="2" key="1">
    <citation type="journal article" date="2020" name="Fungal Divers.">
        <title>Resolving the Mortierellaceae phylogeny through synthesis of multi-gene phylogenetics and phylogenomics.</title>
        <authorList>
            <person name="Vandepol N."/>
            <person name="Liber J."/>
            <person name="Desiro A."/>
            <person name="Na H."/>
            <person name="Kennedy M."/>
            <person name="Barry K."/>
            <person name="Grigoriev I.V."/>
            <person name="Miller A.N."/>
            <person name="O'Donnell K."/>
            <person name="Stajich J.E."/>
            <person name="Bonito G."/>
        </authorList>
    </citation>
    <scope>NUCLEOTIDE SEQUENCE</scope>
    <source>
        <strain evidence="2">NRRL 6426</strain>
    </source>
</reference>
<organism evidence="2 3">
    <name type="scientific">Linnemannia schmuckeri</name>
    <dbReference type="NCBI Taxonomy" id="64567"/>
    <lineage>
        <taxon>Eukaryota</taxon>
        <taxon>Fungi</taxon>
        <taxon>Fungi incertae sedis</taxon>
        <taxon>Mucoromycota</taxon>
        <taxon>Mortierellomycotina</taxon>
        <taxon>Mortierellomycetes</taxon>
        <taxon>Mortierellales</taxon>
        <taxon>Mortierellaceae</taxon>
        <taxon>Linnemannia</taxon>
    </lineage>
</organism>
<evidence type="ECO:0000313" key="3">
    <source>
        <dbReference type="Proteomes" id="UP000748756"/>
    </source>
</evidence>
<dbReference type="OrthoDB" id="630895at2759"/>
<protein>
    <recommendedName>
        <fullName evidence="4">F-box domain-containing protein</fullName>
    </recommendedName>
</protein>
<feature type="compositionally biased region" description="Pro residues" evidence="1">
    <location>
        <begin position="187"/>
        <end position="200"/>
    </location>
</feature>
<accession>A0A9P5V884</accession>
<sequence length="875" mass="97191">MPTSETATDVRVSSKTVDPVAIRTPQIDMDLYSASRLAPEIILIILSFLDYHDQPSRLGPILTLCKPWARLALELIYEQPVLTLKSLPSFNTTLGLQDRLHNGQTPFWETNIHLDGRKSLGIDYRSLIKRPCRIVDTVAPTKQDLVQLWDLQALLWTVPALAGTPVTMIGSPPLSTVVVASSSSPNSSPPQSPLSPPLSPSPLIQSSSSPILAASTAVAEESSSSVITRPTAVPASPPRRSSPSSPFPSKAVLLRRKKKTLPPPGPVVMMLESTAAFSESMHDVLREVPGMKLRHLHYRLIPGVPLSDLVRNHLSTLQKLVVSRSPTRLDDFMTIARLLSGNENNNNSGDDTSDTNSSSQQQQQRQTQQQQRNQIHTLVLDRCQGAGMTALTELVRQCGSRLRTLEFRQHTVIRPAGADFAQFPLDAPGEWNAPQEIFQGAFEKEMTKFPSISTCELGQACRHCGTFSDSSNSSNGKAHETRVDDKLVKAIEGLSIANVTVTPATTNDETATSTTGSIQPTPDQQPPPQQEQQQQQGGGIPPVGVDPETRMDLAMLTVSELCPRLSRLRLQNMTWLSDNSLSGFRPTYDHHHRSNRESDAFIQHYQHEHQQHRGLKEIELLDSYYASQVTIEGLLELFGPDLETLVVDRRSCWRTRAHIAQDTHIQPLGTPTNTTLGRQQQSGLCAGCMDQERLRRFRDETMSTGDRIISGLLTDATMTRGWGSYSIQQQVMKEEEENGRKQHRRRRRQPRLSTLVLIEHWVSVQVFKEALCEWSRTLAVVSLRLYKCSNQELEDALLAPTEKKDGGRATAVTALKRLELSLLWIAPNETEKQLSGLIDKVFEAHAELSIVEINRRTWKRKASSSCSSSTPLSTA</sequence>
<feature type="region of interest" description="Disordered" evidence="1">
    <location>
        <begin position="502"/>
        <end position="547"/>
    </location>
</feature>
<feature type="region of interest" description="Disordered" evidence="1">
    <location>
        <begin position="223"/>
        <end position="249"/>
    </location>
</feature>
<dbReference type="AlphaFoldDB" id="A0A9P5V884"/>
<dbReference type="EMBL" id="JAAAUQ010000915">
    <property type="protein sequence ID" value="KAF9146244.1"/>
    <property type="molecule type" value="Genomic_DNA"/>
</dbReference>
<dbReference type="Proteomes" id="UP000748756">
    <property type="component" value="Unassembled WGS sequence"/>
</dbReference>
<proteinExistence type="predicted"/>
<comment type="caution">
    <text evidence="2">The sequence shown here is derived from an EMBL/GenBank/DDBJ whole genome shotgun (WGS) entry which is preliminary data.</text>
</comment>
<name>A0A9P5V884_9FUNG</name>
<keyword evidence="3" id="KW-1185">Reference proteome</keyword>
<evidence type="ECO:0000313" key="2">
    <source>
        <dbReference type="EMBL" id="KAF9146244.1"/>
    </source>
</evidence>
<feature type="region of interest" description="Disordered" evidence="1">
    <location>
        <begin position="340"/>
        <end position="373"/>
    </location>
</feature>
<feature type="compositionally biased region" description="Low complexity" evidence="1">
    <location>
        <begin position="238"/>
        <end position="249"/>
    </location>
</feature>
<evidence type="ECO:0008006" key="4">
    <source>
        <dbReference type="Google" id="ProtNLM"/>
    </source>
</evidence>
<gene>
    <name evidence="2" type="ORF">BG015_011645</name>
</gene>
<evidence type="ECO:0000256" key="1">
    <source>
        <dbReference type="SAM" id="MobiDB-lite"/>
    </source>
</evidence>
<feature type="compositionally biased region" description="Low complexity" evidence="1">
    <location>
        <begin position="502"/>
        <end position="522"/>
    </location>
</feature>